<dbReference type="InterPro" id="IPR001296">
    <property type="entry name" value="Glyco_trans_1"/>
</dbReference>
<evidence type="ECO:0000313" key="6">
    <source>
        <dbReference type="Proteomes" id="UP000199012"/>
    </source>
</evidence>
<dbReference type="Pfam" id="PF00534">
    <property type="entry name" value="Glycos_transf_1"/>
    <property type="match status" value="1"/>
</dbReference>
<feature type="domain" description="Glycosyltransferase subfamily 4-like N-terminal" evidence="4">
    <location>
        <begin position="63"/>
        <end position="199"/>
    </location>
</feature>
<dbReference type="InterPro" id="IPR028098">
    <property type="entry name" value="Glyco_trans_4-like_N"/>
</dbReference>
<dbReference type="CDD" id="cd03801">
    <property type="entry name" value="GT4_PimA-like"/>
    <property type="match status" value="1"/>
</dbReference>
<proteinExistence type="predicted"/>
<dbReference type="PANTHER" id="PTHR12526:SF510">
    <property type="entry name" value="D-INOSITOL 3-PHOSPHATE GLYCOSYLTRANSFERASE"/>
    <property type="match status" value="1"/>
</dbReference>
<dbReference type="AlphaFoldDB" id="A0A1I0X1D1"/>
<keyword evidence="6" id="KW-1185">Reference proteome</keyword>
<gene>
    <name evidence="5" type="ORF">SAMN05421867_10445</name>
</gene>
<dbReference type="GO" id="GO:0016757">
    <property type="term" value="F:glycosyltransferase activity"/>
    <property type="evidence" value="ECO:0007669"/>
    <property type="project" value="UniProtKB-KW"/>
</dbReference>
<dbReference type="STRING" id="988821.SAMN05421867_10445"/>
<accession>A0A1I0X1D1</accession>
<feature type="domain" description="Glycosyl transferase family 1" evidence="3">
    <location>
        <begin position="217"/>
        <end position="370"/>
    </location>
</feature>
<organism evidence="5 6">
    <name type="scientific">Cellulomonas marina</name>
    <dbReference type="NCBI Taxonomy" id="988821"/>
    <lineage>
        <taxon>Bacteria</taxon>
        <taxon>Bacillati</taxon>
        <taxon>Actinomycetota</taxon>
        <taxon>Actinomycetes</taxon>
        <taxon>Micrococcales</taxon>
        <taxon>Cellulomonadaceae</taxon>
        <taxon>Cellulomonas</taxon>
    </lineage>
</organism>
<evidence type="ECO:0000256" key="1">
    <source>
        <dbReference type="ARBA" id="ARBA00022676"/>
    </source>
</evidence>
<name>A0A1I0X1D1_9CELL</name>
<dbReference type="Gene3D" id="3.40.50.2000">
    <property type="entry name" value="Glycogen Phosphorylase B"/>
    <property type="match status" value="2"/>
</dbReference>
<sequence>MVGSMPVRPHSPTAVRRRGSKGKIAFLTHSAKLSGAEIALANIVPWLTNDVDVVVMLGEDGPLADALRVRGVDVIIVDSLRALSQLRREGGFVSVLQSSSGIVRMVWRHAVLFRRLRVDVVETGSMKSHVYGGIAAILVGRPLILRLHDRVDERYFARVFARTMRFWCAVVPDLVVANSQSSASTLLPSTRVRVVPPAVPAVGVGQRVDGIDHDLHFGCIGRIAPWKGQAELIEAFAGAFRGGGERLVICGAPLFGEDAYFESIKLLAVELGVADQVQFLGFVQDVGSVLGSLDVLVHSSILPEPFGQVVIEGMSAGLAVVAADSGGPAENIEHGVNGLLYATGNVEELRRCLELVASADDLRTRIGAAGPLQAARFQPEAVVPTLLDCYRLVQGTRGSLRVLRRLSRTLIASFRPLRR</sequence>
<dbReference type="SUPFAM" id="SSF53756">
    <property type="entry name" value="UDP-Glycosyltransferase/glycogen phosphorylase"/>
    <property type="match status" value="1"/>
</dbReference>
<evidence type="ECO:0000259" key="4">
    <source>
        <dbReference type="Pfam" id="PF13439"/>
    </source>
</evidence>
<reference evidence="5 6" key="1">
    <citation type="submission" date="2016-10" db="EMBL/GenBank/DDBJ databases">
        <authorList>
            <person name="de Groot N.N."/>
        </authorList>
    </citation>
    <scope>NUCLEOTIDE SEQUENCE [LARGE SCALE GENOMIC DNA]</scope>
    <source>
        <strain evidence="5 6">CGMCC 4.6945</strain>
    </source>
</reference>
<dbReference type="Pfam" id="PF13439">
    <property type="entry name" value="Glyco_transf_4"/>
    <property type="match status" value="1"/>
</dbReference>
<evidence type="ECO:0000313" key="5">
    <source>
        <dbReference type="EMBL" id="SFA94644.1"/>
    </source>
</evidence>
<dbReference type="PANTHER" id="PTHR12526">
    <property type="entry name" value="GLYCOSYLTRANSFERASE"/>
    <property type="match status" value="1"/>
</dbReference>
<evidence type="ECO:0000259" key="3">
    <source>
        <dbReference type="Pfam" id="PF00534"/>
    </source>
</evidence>
<protein>
    <submittedName>
        <fullName evidence="5">Glycosyltransferase involved in cell wall bisynthesis</fullName>
    </submittedName>
</protein>
<evidence type="ECO:0000256" key="2">
    <source>
        <dbReference type="ARBA" id="ARBA00022679"/>
    </source>
</evidence>
<keyword evidence="2 5" id="KW-0808">Transferase</keyword>
<dbReference type="EMBL" id="FOKA01000004">
    <property type="protein sequence ID" value="SFA94644.1"/>
    <property type="molecule type" value="Genomic_DNA"/>
</dbReference>
<keyword evidence="1" id="KW-0328">Glycosyltransferase</keyword>
<dbReference type="Proteomes" id="UP000199012">
    <property type="component" value="Unassembled WGS sequence"/>
</dbReference>